<accession>A0A9D1RM62</accession>
<feature type="transmembrane region" description="Helical" evidence="1">
    <location>
        <begin position="201"/>
        <end position="223"/>
    </location>
</feature>
<feature type="transmembrane region" description="Helical" evidence="1">
    <location>
        <begin position="229"/>
        <end position="249"/>
    </location>
</feature>
<dbReference type="EMBL" id="DXGC01000029">
    <property type="protein sequence ID" value="HIW90633.1"/>
    <property type="molecule type" value="Genomic_DNA"/>
</dbReference>
<proteinExistence type="predicted"/>
<keyword evidence="1" id="KW-1133">Transmembrane helix</keyword>
<feature type="transmembrane region" description="Helical" evidence="1">
    <location>
        <begin position="128"/>
        <end position="148"/>
    </location>
</feature>
<dbReference type="Proteomes" id="UP000824190">
    <property type="component" value="Unassembled WGS sequence"/>
</dbReference>
<reference evidence="2" key="2">
    <citation type="submission" date="2021-04" db="EMBL/GenBank/DDBJ databases">
        <authorList>
            <person name="Gilroy R."/>
        </authorList>
    </citation>
    <scope>NUCLEOTIDE SEQUENCE</scope>
    <source>
        <strain evidence="2">CHK32-1732</strain>
    </source>
</reference>
<dbReference type="SUPFAM" id="SSF103481">
    <property type="entry name" value="Multidrug resistance efflux transporter EmrE"/>
    <property type="match status" value="1"/>
</dbReference>
<dbReference type="InterPro" id="IPR037185">
    <property type="entry name" value="EmrE-like"/>
</dbReference>
<protein>
    <recommendedName>
        <fullName evidence="4">EamA domain-containing protein</fullName>
    </recommendedName>
</protein>
<feature type="transmembrane region" description="Helical" evidence="1">
    <location>
        <begin position="100"/>
        <end position="121"/>
    </location>
</feature>
<organism evidence="2 3">
    <name type="scientific">Candidatus Corynebacterium avicola</name>
    <dbReference type="NCBI Taxonomy" id="2838527"/>
    <lineage>
        <taxon>Bacteria</taxon>
        <taxon>Bacillati</taxon>
        <taxon>Actinomycetota</taxon>
        <taxon>Actinomycetes</taxon>
        <taxon>Mycobacteriales</taxon>
        <taxon>Corynebacteriaceae</taxon>
        <taxon>Corynebacterium</taxon>
    </lineage>
</organism>
<evidence type="ECO:0008006" key="4">
    <source>
        <dbReference type="Google" id="ProtNLM"/>
    </source>
</evidence>
<keyword evidence="1" id="KW-0812">Transmembrane</keyword>
<feature type="transmembrane region" description="Helical" evidence="1">
    <location>
        <begin position="47"/>
        <end position="65"/>
    </location>
</feature>
<evidence type="ECO:0000313" key="3">
    <source>
        <dbReference type="Proteomes" id="UP000824190"/>
    </source>
</evidence>
<evidence type="ECO:0000313" key="2">
    <source>
        <dbReference type="EMBL" id="HIW90633.1"/>
    </source>
</evidence>
<keyword evidence="1" id="KW-0472">Membrane</keyword>
<dbReference type="AlphaFoldDB" id="A0A9D1RM62"/>
<name>A0A9D1RM62_9CORY</name>
<reference evidence="2" key="1">
    <citation type="journal article" date="2021" name="PeerJ">
        <title>Extensive microbial diversity within the chicken gut microbiome revealed by metagenomics and culture.</title>
        <authorList>
            <person name="Gilroy R."/>
            <person name="Ravi A."/>
            <person name="Getino M."/>
            <person name="Pursley I."/>
            <person name="Horton D.L."/>
            <person name="Alikhan N.F."/>
            <person name="Baker D."/>
            <person name="Gharbi K."/>
            <person name="Hall N."/>
            <person name="Watson M."/>
            <person name="Adriaenssens E.M."/>
            <person name="Foster-Nyarko E."/>
            <person name="Jarju S."/>
            <person name="Secka A."/>
            <person name="Antonio M."/>
            <person name="Oren A."/>
            <person name="Chaudhuri R.R."/>
            <person name="La Ragione R."/>
            <person name="Hildebrand F."/>
            <person name="Pallen M.J."/>
        </authorList>
    </citation>
    <scope>NUCLEOTIDE SEQUENCE</scope>
    <source>
        <strain evidence="2">CHK32-1732</strain>
    </source>
</reference>
<feature type="transmembrane region" description="Helical" evidence="1">
    <location>
        <begin position="21"/>
        <end position="41"/>
    </location>
</feature>
<sequence length="270" mass="28050">MLHSLWNAVVKRDGGATTRSGLAFLWFYSTLSSLVAAIYLTWMETGIAIPCVVSALVHTGYVVCLQPAYRAGALSMVLPVVRGGAPALLCLGAVLTSGSIAPSVVAGTGVVVVGIVIAARAEDSSGRLIVSLCWAVAAALFSAGYTAWDAFAVTSLEVESLDFLAGSTICQWFIVSVPLAFSWMREGRFPLHRDDFPPRRIGAAATVAVLAPASYGLTILAMTMASADVVAVGKTLTVLCAGITGALFFRERPAWGGLILIAGGVWLAAV</sequence>
<feature type="transmembrane region" description="Helical" evidence="1">
    <location>
        <begin position="160"/>
        <end position="181"/>
    </location>
</feature>
<gene>
    <name evidence="2" type="ORF">H9870_03085</name>
</gene>
<comment type="caution">
    <text evidence="2">The sequence shown here is derived from an EMBL/GenBank/DDBJ whole genome shotgun (WGS) entry which is preliminary data.</text>
</comment>
<evidence type="ECO:0000256" key="1">
    <source>
        <dbReference type="SAM" id="Phobius"/>
    </source>
</evidence>
<feature type="transmembrane region" description="Helical" evidence="1">
    <location>
        <begin position="72"/>
        <end position="94"/>
    </location>
</feature>